<evidence type="ECO:0000313" key="5">
    <source>
        <dbReference type="EMBL" id="CCC52513.1"/>
    </source>
</evidence>
<dbReference type="Pfam" id="PF20445">
    <property type="entry name" value="RHS_N"/>
    <property type="match status" value="1"/>
</dbReference>
<dbReference type="InterPro" id="IPR046836">
    <property type="entry name" value="RHS_C"/>
</dbReference>
<accession>G0U4Z8</accession>
<gene>
    <name evidence="5" type="ORF">TVY486_1015550</name>
</gene>
<dbReference type="InterPro" id="IPR046835">
    <property type="entry name" value="RHS_N"/>
</dbReference>
<feature type="region of interest" description="Disordered" evidence="1">
    <location>
        <begin position="816"/>
        <end position="841"/>
    </location>
</feature>
<name>G0U4Z8_TRYVY</name>
<dbReference type="EMBL" id="HE573026">
    <property type="protein sequence ID" value="CCC52513.1"/>
    <property type="molecule type" value="Genomic_DNA"/>
</dbReference>
<dbReference type="PANTHER" id="PTHR33129:SF3">
    <property type="entry name" value="HOT SPOT (RHS) PROTEIN, PUTATIVE-RELATED"/>
    <property type="match status" value="1"/>
</dbReference>
<dbReference type="VEuPathDB" id="TriTrypDB:TvY486_1015550"/>
<evidence type="ECO:0000259" key="4">
    <source>
        <dbReference type="Pfam" id="PF24466"/>
    </source>
</evidence>
<feature type="compositionally biased region" description="Basic residues" evidence="1">
    <location>
        <begin position="831"/>
        <end position="841"/>
    </location>
</feature>
<evidence type="ECO:0000259" key="3">
    <source>
        <dbReference type="Pfam" id="PF20445"/>
    </source>
</evidence>
<protein>
    <recommendedName>
        <fullName evidence="6">Retrotransposon hot spot (RHS) protein</fullName>
    </recommendedName>
</protein>
<feature type="domain" description="Retrotransposon hot spot protein N-terminal" evidence="3">
    <location>
        <begin position="195"/>
        <end position="301"/>
    </location>
</feature>
<dbReference type="NCBIfam" id="TIGR01631">
    <property type="entry name" value="Trypano_RHS"/>
    <property type="match status" value="1"/>
</dbReference>
<dbReference type="Pfam" id="PF07999">
    <property type="entry name" value="RHSP"/>
    <property type="match status" value="1"/>
</dbReference>
<sequence>MFSTRKLCGLIDSTFCAQVAQPTSIGFPLHFSRRTFISPTSVILAQRGGGGGSSGTGKSKWRPDSTLKEILLGERAGVDMKLGDFLDTYFGSEVAIEKRGNVTMEVFARNPQKYLKDKGLIKDILALSEYQVYALQNKGIHTLSQWKDAPASVRAAVEPNAKGQLEAAVLSLDEVKEVVPHASQTETGRLKSGLYDSIYNATWGYVESGHSAQPLGMKVMDSTSKKPHAFWSDKELNKPVKSDDNGEEASRPNGLEMLVLTSEMGWPHRASGATANDVFVRREVLRTWNIVKHDVDRWRASVHASGPQTFVLVGTPGIGKSAAVGSFLLHQLLHCDAKKIPVVAYFVDGAAYLFHKTGAESKTARYYGSTADGLSAIDGLLDKGICGYFIFDTTQDQAPPMNLPTSKWGGIVLTSPDVQGYKEWKDQKGAVHIFMNTHDKQEIKAIFAWERREVLLSGSRNRQTIKDLENEWKKTEERVDEVGPLPRYVFNEKLFRERQNEIRDVLSCADAQRLGNYVKILTKRGEWDSYDASHKLMKLVRVMGSGVEHQRIHPASDAIATELKRVVYNKTSGTSPLMCVLAGRAEVGKNELECLGAGAFLDENVVNLVAERALYLRRKKGDEGETILGVENALGRVPSRHMLFECRKRDGRGDAEDKMKLEGNILYVPDALNPPLVDAFFFVRERPRRGAARAEDAEDAGPKPKKSKPVTIVAVRVSRKEDYITASEVAQFMRQMKECFKSWERVKNRVRWEVLHLQPSEDKLLKERLSCRITGEVKRTPALKVASSFWEREVEQFQVCMDRDISSALLHAANSSRAPLGGTNQQSATQRGRRTRGASRI</sequence>
<dbReference type="PANTHER" id="PTHR33129">
    <property type="entry name" value="PROTEIN KINASE DOMAIN-CONTAINING PROTEIN-RELATED"/>
    <property type="match status" value="1"/>
</dbReference>
<dbReference type="InterPro" id="IPR056000">
    <property type="entry name" value="DUF7578"/>
</dbReference>
<feature type="region of interest" description="Disordered" evidence="1">
    <location>
        <begin position="230"/>
        <end position="252"/>
    </location>
</feature>
<evidence type="ECO:0000259" key="2">
    <source>
        <dbReference type="Pfam" id="PF07999"/>
    </source>
</evidence>
<organism evidence="5">
    <name type="scientific">Trypanosoma vivax (strain Y486)</name>
    <dbReference type="NCBI Taxonomy" id="1055687"/>
    <lineage>
        <taxon>Eukaryota</taxon>
        <taxon>Discoba</taxon>
        <taxon>Euglenozoa</taxon>
        <taxon>Kinetoplastea</taxon>
        <taxon>Metakinetoplastina</taxon>
        <taxon>Trypanosomatida</taxon>
        <taxon>Trypanosomatidae</taxon>
        <taxon>Trypanosoma</taxon>
        <taxon>Duttonella</taxon>
    </lineage>
</organism>
<feature type="domain" description="Retrotransposon hot spot protein,C-terminal" evidence="2">
    <location>
        <begin position="311"/>
        <end position="612"/>
    </location>
</feature>
<dbReference type="Pfam" id="PF24466">
    <property type="entry name" value="DUF7578"/>
    <property type="match status" value="1"/>
</dbReference>
<proteinExistence type="predicted"/>
<evidence type="ECO:0000256" key="1">
    <source>
        <dbReference type="SAM" id="MobiDB-lite"/>
    </source>
</evidence>
<reference evidence="5" key="1">
    <citation type="journal article" date="2012" name="Proc. Natl. Acad. Sci. U.S.A.">
        <title>Antigenic diversity is generated by distinct evolutionary mechanisms in African trypanosome species.</title>
        <authorList>
            <person name="Jackson A.P."/>
            <person name="Berry A."/>
            <person name="Aslett M."/>
            <person name="Allison H.C."/>
            <person name="Burton P."/>
            <person name="Vavrova-Anderson J."/>
            <person name="Brown R."/>
            <person name="Browne H."/>
            <person name="Corton N."/>
            <person name="Hauser H."/>
            <person name="Gamble J."/>
            <person name="Gilderthorp R."/>
            <person name="Marcello L."/>
            <person name="McQuillan J."/>
            <person name="Otto T.D."/>
            <person name="Quail M.A."/>
            <person name="Sanders M.J."/>
            <person name="van Tonder A."/>
            <person name="Ginger M.L."/>
            <person name="Field M.C."/>
            <person name="Barry J.D."/>
            <person name="Hertz-Fowler C."/>
            <person name="Berriman M."/>
        </authorList>
    </citation>
    <scope>NUCLEOTIDE SEQUENCE</scope>
    <source>
        <strain evidence="5">Y486</strain>
    </source>
</reference>
<evidence type="ECO:0008006" key="6">
    <source>
        <dbReference type="Google" id="ProtNLM"/>
    </source>
</evidence>
<feature type="domain" description="DUF7578" evidence="4">
    <location>
        <begin position="79"/>
        <end position="135"/>
    </location>
</feature>
<dbReference type="InterPro" id="IPR006518">
    <property type="entry name" value="Trypano_RHS"/>
</dbReference>
<feature type="compositionally biased region" description="Basic and acidic residues" evidence="1">
    <location>
        <begin position="231"/>
        <end position="250"/>
    </location>
</feature>
<feature type="compositionally biased region" description="Polar residues" evidence="1">
    <location>
        <begin position="816"/>
        <end position="830"/>
    </location>
</feature>
<dbReference type="InterPro" id="IPR052980">
    <property type="entry name" value="Crinkler_effector"/>
</dbReference>
<dbReference type="AlphaFoldDB" id="G0U4Z8"/>